<dbReference type="EMBL" id="JPKZ01003252">
    <property type="protein sequence ID" value="KHN72463.1"/>
    <property type="molecule type" value="Genomic_DNA"/>
</dbReference>
<organism evidence="1 2">
    <name type="scientific">Toxocara canis</name>
    <name type="common">Canine roundworm</name>
    <dbReference type="NCBI Taxonomy" id="6265"/>
    <lineage>
        <taxon>Eukaryota</taxon>
        <taxon>Metazoa</taxon>
        <taxon>Ecdysozoa</taxon>
        <taxon>Nematoda</taxon>
        <taxon>Chromadorea</taxon>
        <taxon>Rhabditida</taxon>
        <taxon>Spirurina</taxon>
        <taxon>Ascaridomorpha</taxon>
        <taxon>Ascaridoidea</taxon>
        <taxon>Toxocaridae</taxon>
        <taxon>Toxocara</taxon>
    </lineage>
</organism>
<reference evidence="1 2" key="1">
    <citation type="submission" date="2014-11" db="EMBL/GenBank/DDBJ databases">
        <title>Genetic blueprint of the zoonotic pathogen Toxocara canis.</title>
        <authorList>
            <person name="Zhu X.-Q."/>
            <person name="Korhonen P.K."/>
            <person name="Cai H."/>
            <person name="Young N.D."/>
            <person name="Nejsum P."/>
            <person name="von Samson-Himmelstjerna G."/>
            <person name="Boag P.R."/>
            <person name="Tan P."/>
            <person name="Li Q."/>
            <person name="Min J."/>
            <person name="Yang Y."/>
            <person name="Wang X."/>
            <person name="Fang X."/>
            <person name="Hall R.S."/>
            <person name="Hofmann A."/>
            <person name="Sternberg P.W."/>
            <person name="Jex A.R."/>
            <person name="Gasser R.B."/>
        </authorList>
    </citation>
    <scope>NUCLEOTIDE SEQUENCE [LARGE SCALE GENOMIC DNA]</scope>
    <source>
        <strain evidence="1">PN_DK_2014</strain>
    </source>
</reference>
<feature type="non-terminal residue" evidence="1">
    <location>
        <position position="1"/>
    </location>
</feature>
<dbReference type="AlphaFoldDB" id="A0A0B2UST3"/>
<gene>
    <name evidence="1" type="ORF">Tcan_01201</name>
</gene>
<evidence type="ECO:0000313" key="1">
    <source>
        <dbReference type="EMBL" id="KHN72463.1"/>
    </source>
</evidence>
<feature type="non-terminal residue" evidence="1">
    <location>
        <position position="140"/>
    </location>
</feature>
<accession>A0A0B2UST3</accession>
<evidence type="ECO:0000313" key="2">
    <source>
        <dbReference type="Proteomes" id="UP000031036"/>
    </source>
</evidence>
<keyword evidence="2" id="KW-1185">Reference proteome</keyword>
<name>A0A0B2UST3_TOXCA</name>
<protein>
    <submittedName>
        <fullName evidence="1">Uncharacterized protein</fullName>
    </submittedName>
</protein>
<proteinExistence type="predicted"/>
<comment type="caution">
    <text evidence="1">The sequence shown here is derived from an EMBL/GenBank/DDBJ whole genome shotgun (WGS) entry which is preliminary data.</text>
</comment>
<dbReference type="Proteomes" id="UP000031036">
    <property type="component" value="Unassembled WGS sequence"/>
</dbReference>
<sequence>FSALGDIVNLFHGNLYGFSDVKLEYVFFALSATAPTASLNAHITFTIMHSTESRASFQIAFSIVSAQLPASPLSSPSYNVSNTAYFIGPLNLLLKTPRRHPQLFPNGSLQQHSEQLSMFTCKYLLFPLSCLSTNHLMPLN</sequence>